<dbReference type="Pfam" id="PF01741">
    <property type="entry name" value="MscL"/>
    <property type="match status" value="1"/>
</dbReference>
<reference evidence="14 16" key="2">
    <citation type="submission" date="2020-08" db="EMBL/GenBank/DDBJ databases">
        <title>Genomic Encyclopedia of Type Strains, Phase IV (KMG-IV): sequencing the most valuable type-strain genomes for metagenomic binning, comparative biology and taxonomic classification.</title>
        <authorList>
            <person name="Goeker M."/>
        </authorList>
    </citation>
    <scope>NUCLEOTIDE SEQUENCE [LARGE SCALE GENOMIC DNA]</scope>
    <source>
        <strain evidence="14 16">DSM 107085</strain>
    </source>
</reference>
<comment type="similarity">
    <text evidence="2 12">Belongs to the MscL family.</text>
</comment>
<dbReference type="NCBIfam" id="NF001843">
    <property type="entry name" value="PRK00567.1-4"/>
    <property type="match status" value="1"/>
</dbReference>
<gene>
    <name evidence="12" type="primary">mscL</name>
    <name evidence="14" type="ORF">HNQ86_002667</name>
    <name evidence="13" type="ORF">LF63_0112910</name>
</gene>
<evidence type="ECO:0000256" key="10">
    <source>
        <dbReference type="ARBA" id="ARBA00023136"/>
    </source>
</evidence>
<dbReference type="EMBL" id="JACHET010000001">
    <property type="protein sequence ID" value="MBB6185322.1"/>
    <property type="molecule type" value="Genomic_DNA"/>
</dbReference>
<evidence type="ECO:0000256" key="5">
    <source>
        <dbReference type="ARBA" id="ARBA00022475"/>
    </source>
</evidence>
<comment type="subcellular location">
    <subcellularLocation>
        <location evidence="12">Cell inner membrane</location>
        <topology evidence="12">Multi-pass membrane protein</topology>
    </subcellularLocation>
    <subcellularLocation>
        <location evidence="1">Cell membrane</location>
        <topology evidence="1">Multi-pass membrane protein</topology>
    </subcellularLocation>
</comment>
<keyword evidence="5 12" id="KW-1003">Cell membrane</keyword>
<dbReference type="InterPro" id="IPR019823">
    <property type="entry name" value="Mechanosensitive_channel_CS"/>
</dbReference>
<dbReference type="Proteomes" id="UP000560000">
    <property type="component" value="Unassembled WGS sequence"/>
</dbReference>
<evidence type="ECO:0000256" key="7">
    <source>
        <dbReference type="ARBA" id="ARBA00022692"/>
    </source>
</evidence>
<evidence type="ECO:0000313" key="13">
    <source>
        <dbReference type="EMBL" id="KGI77133.1"/>
    </source>
</evidence>
<reference evidence="13 15" key="1">
    <citation type="submission" date="2014-09" db="EMBL/GenBank/DDBJ databases">
        <title>Xanthomonadaceae 3.5X direct submission.</title>
        <authorList>
            <person name="Fang T."/>
            <person name="Wang H."/>
        </authorList>
    </citation>
    <scope>NUCLEOTIDE SEQUENCE [LARGE SCALE GENOMIC DNA]</scope>
    <source>
        <strain evidence="13 15">3.5X</strain>
    </source>
</reference>
<keyword evidence="7 12" id="KW-0812">Transmembrane</keyword>
<evidence type="ECO:0000256" key="12">
    <source>
        <dbReference type="HAMAP-Rule" id="MF_00115"/>
    </source>
</evidence>
<feature type="transmembrane region" description="Helical" evidence="12">
    <location>
        <begin position="12"/>
        <end position="33"/>
    </location>
</feature>
<keyword evidence="11 12" id="KW-0407">Ion channel</keyword>
<evidence type="ECO:0000313" key="14">
    <source>
        <dbReference type="EMBL" id="MBB6185322.1"/>
    </source>
</evidence>
<keyword evidence="9 12" id="KW-0406">Ion transport</keyword>
<comment type="subunit">
    <text evidence="3 12">Homopentamer.</text>
</comment>
<evidence type="ECO:0000256" key="9">
    <source>
        <dbReference type="ARBA" id="ARBA00023065"/>
    </source>
</evidence>
<sequence length="134" mass="14460">MGMMSEFKEFAVKGNVVDMAVGIVIGGAFGTIVKSLVSDVIMPPVGLITGGIDFSNLKWVLHAAAADGKGEVAIHYGTFINNVISFLIVAFSIFMVIRVMNRLKRKEEEKPAEPAAPPADVQLLTEIRDLLKKS</sequence>
<evidence type="ECO:0000256" key="2">
    <source>
        <dbReference type="ARBA" id="ARBA00007254"/>
    </source>
</evidence>
<dbReference type="SUPFAM" id="SSF81330">
    <property type="entry name" value="Gated mechanosensitive channel"/>
    <property type="match status" value="1"/>
</dbReference>
<dbReference type="InterPro" id="IPR036019">
    <property type="entry name" value="MscL_channel"/>
</dbReference>
<keyword evidence="10 12" id="KW-0472">Membrane</keyword>
<name>A0A099CT49_9GAMM</name>
<dbReference type="Proteomes" id="UP000029708">
    <property type="component" value="Unassembled WGS sequence"/>
</dbReference>
<dbReference type="InterPro" id="IPR001185">
    <property type="entry name" value="MS_channel"/>
</dbReference>
<dbReference type="PROSITE" id="PS01327">
    <property type="entry name" value="MSCL"/>
    <property type="match status" value="1"/>
</dbReference>
<evidence type="ECO:0000256" key="1">
    <source>
        <dbReference type="ARBA" id="ARBA00004651"/>
    </source>
</evidence>
<dbReference type="GO" id="GO:0005886">
    <property type="term" value="C:plasma membrane"/>
    <property type="evidence" value="ECO:0007669"/>
    <property type="project" value="UniProtKB-SubCell"/>
</dbReference>
<dbReference type="OrthoDB" id="9810350at2"/>
<comment type="caution">
    <text evidence="13">The sequence shown here is derived from an EMBL/GenBank/DDBJ whole genome shotgun (WGS) entry which is preliminary data.</text>
</comment>
<dbReference type="EMBL" id="JROI01000014">
    <property type="protein sequence ID" value="KGI77133.1"/>
    <property type="molecule type" value="Genomic_DNA"/>
</dbReference>
<keyword evidence="4 12" id="KW-0813">Transport</keyword>
<keyword evidence="15" id="KW-1185">Reference proteome</keyword>
<comment type="function">
    <text evidence="12">Channel that opens in response to stretch forces in the membrane lipid bilayer. May participate in the regulation of osmotic pressure changes within the cell.</text>
</comment>
<dbReference type="InterPro" id="IPR037673">
    <property type="entry name" value="MSC/AndL"/>
</dbReference>
<keyword evidence="8 12" id="KW-1133">Transmembrane helix</keyword>
<organism evidence="13 15">
    <name type="scientific">Oleiagrimonas soli</name>
    <dbReference type="NCBI Taxonomy" id="1543381"/>
    <lineage>
        <taxon>Bacteria</taxon>
        <taxon>Pseudomonadati</taxon>
        <taxon>Pseudomonadota</taxon>
        <taxon>Gammaproteobacteria</taxon>
        <taxon>Lysobacterales</taxon>
        <taxon>Rhodanobacteraceae</taxon>
        <taxon>Oleiagrimonas</taxon>
    </lineage>
</organism>
<keyword evidence="6 12" id="KW-0997">Cell inner membrane</keyword>
<evidence type="ECO:0000313" key="16">
    <source>
        <dbReference type="Proteomes" id="UP000560000"/>
    </source>
</evidence>
<dbReference type="RefSeq" id="WP_043102415.1">
    <property type="nucleotide sequence ID" value="NZ_JACHET010000001.1"/>
</dbReference>
<dbReference type="PANTHER" id="PTHR30266:SF2">
    <property type="entry name" value="LARGE-CONDUCTANCE MECHANOSENSITIVE CHANNEL"/>
    <property type="match status" value="1"/>
</dbReference>
<dbReference type="HOGENOM" id="CLU_095787_0_0_6"/>
<dbReference type="HAMAP" id="MF_00115">
    <property type="entry name" value="MscL"/>
    <property type="match status" value="1"/>
</dbReference>
<evidence type="ECO:0000256" key="6">
    <source>
        <dbReference type="ARBA" id="ARBA00022519"/>
    </source>
</evidence>
<accession>A0A099CT49</accession>
<dbReference type="AlphaFoldDB" id="A0A099CT49"/>
<dbReference type="NCBIfam" id="TIGR00220">
    <property type="entry name" value="mscL"/>
    <property type="match status" value="1"/>
</dbReference>
<dbReference type="GO" id="GO:0008381">
    <property type="term" value="F:mechanosensitive monoatomic ion channel activity"/>
    <property type="evidence" value="ECO:0007669"/>
    <property type="project" value="UniProtKB-UniRule"/>
</dbReference>
<dbReference type="PANTHER" id="PTHR30266">
    <property type="entry name" value="MECHANOSENSITIVE CHANNEL MSCL"/>
    <property type="match status" value="1"/>
</dbReference>
<dbReference type="PRINTS" id="PR01264">
    <property type="entry name" value="MECHCHANNEL"/>
</dbReference>
<proteinExistence type="inferred from homology"/>
<dbReference type="NCBIfam" id="NF010557">
    <property type="entry name" value="PRK13952.1"/>
    <property type="match status" value="1"/>
</dbReference>
<protein>
    <recommendedName>
        <fullName evidence="12">Large-conductance mechanosensitive channel</fullName>
    </recommendedName>
</protein>
<evidence type="ECO:0000256" key="8">
    <source>
        <dbReference type="ARBA" id="ARBA00022989"/>
    </source>
</evidence>
<evidence type="ECO:0000256" key="3">
    <source>
        <dbReference type="ARBA" id="ARBA00011255"/>
    </source>
</evidence>
<dbReference type="Gene3D" id="1.10.1200.120">
    <property type="entry name" value="Large-conductance mechanosensitive channel, MscL, domain 1"/>
    <property type="match status" value="1"/>
</dbReference>
<evidence type="ECO:0000256" key="11">
    <source>
        <dbReference type="ARBA" id="ARBA00023303"/>
    </source>
</evidence>
<dbReference type="FunFam" id="1.10.1200.120:FF:000001">
    <property type="entry name" value="Large-conductance mechanosensitive channel"/>
    <property type="match status" value="1"/>
</dbReference>
<dbReference type="STRING" id="1543381.LF63_0112910"/>
<evidence type="ECO:0000256" key="4">
    <source>
        <dbReference type="ARBA" id="ARBA00022448"/>
    </source>
</evidence>
<feature type="transmembrane region" description="Helical" evidence="12">
    <location>
        <begin position="79"/>
        <end position="100"/>
    </location>
</feature>
<evidence type="ECO:0000313" key="15">
    <source>
        <dbReference type="Proteomes" id="UP000029708"/>
    </source>
</evidence>